<accession>A0A8T0DY50</accession>
<reference evidence="2 3" key="1">
    <citation type="submission" date="2019-07" db="EMBL/GenBank/DDBJ databases">
        <title>Annotation for the trematode Paragonimus westermani.</title>
        <authorList>
            <person name="Choi Y.-J."/>
        </authorList>
    </citation>
    <scope>NUCLEOTIDE SEQUENCE [LARGE SCALE GENOMIC DNA]</scope>
    <source>
        <strain evidence="2">180907_Pwestermani</strain>
    </source>
</reference>
<name>A0A8T0DY50_9TREM</name>
<organism evidence="2 3">
    <name type="scientific">Paragonimus westermani</name>
    <dbReference type="NCBI Taxonomy" id="34504"/>
    <lineage>
        <taxon>Eukaryota</taxon>
        <taxon>Metazoa</taxon>
        <taxon>Spiralia</taxon>
        <taxon>Lophotrochozoa</taxon>
        <taxon>Platyhelminthes</taxon>
        <taxon>Trematoda</taxon>
        <taxon>Digenea</taxon>
        <taxon>Plagiorchiida</taxon>
        <taxon>Troglotremata</taxon>
        <taxon>Troglotrematidae</taxon>
        <taxon>Paragonimus</taxon>
    </lineage>
</organism>
<gene>
    <name evidence="2" type="ORF">P879_02579</name>
</gene>
<protein>
    <submittedName>
        <fullName evidence="2">Uncharacterized protein</fullName>
    </submittedName>
</protein>
<comment type="caution">
    <text evidence="2">The sequence shown here is derived from an EMBL/GenBank/DDBJ whole genome shotgun (WGS) entry which is preliminary data.</text>
</comment>
<dbReference type="Proteomes" id="UP000699462">
    <property type="component" value="Unassembled WGS sequence"/>
</dbReference>
<evidence type="ECO:0000313" key="3">
    <source>
        <dbReference type="Proteomes" id="UP000699462"/>
    </source>
</evidence>
<evidence type="ECO:0000313" key="2">
    <source>
        <dbReference type="EMBL" id="KAF8572092.1"/>
    </source>
</evidence>
<dbReference type="OrthoDB" id="6281809at2759"/>
<sequence>MFSIAVSILTNLDSWIVISLDGAHEIDETQNAWLLDLLATVDRTAKPNFRLLFITSNTIHDKIAPDYCSWIRAFFPVPIDLSLTAFEMGGAVACALLHTIPQNDSLTLLRQSRKEEAILLNSINRRKVQLYTLMSELRHFCLCEETGTMMPGSDHHSPLSVNSTKQPKILTSLDLIQLHVKVVELTADIEVKQDRLTFVAQQQRRSLERRLSLEAAHLGTLGCIPDLVRQVALLCLLAEDISPELTRLFRWPCHAACARLTRSCLKVQKAFETCRLDCEQFKVDAQSELRLFCQTALSHLIGQFSNILASWNCPGGVMLRLYFAICLSRLRHPGVRSDNFLCPYQLPEVQWLNRMLRLMEGFKPQSRRPTTFNDVETIERVEQLESTFEDLHGLTDSVRTQPALWEETLASPLTFFRPMPGFPVGRFVCETHIFLTWITLRPDRFSTAAELLIEHTLGQVGLLSTVELTECDNWESLRKERVDQLLFGAAKSGMLTEVPMNQSLLGMIYIIFPSRLPAFDRLSANCRVDIGVLDQVAQQFDNKFWDIVRIDLSNFVELDAWSSRIEGKFQGSCTVLILENAHLLQSDDGHVREDVWQLLVATATALYQSEQEILSNELSETVNSVDFRCATKESWSNSLRVFIDFSNTVNLEQLSNLVIILPSYLRSRWLPYSVSEEVSVASNDKVQTGTQGTNDRSTSKPMEQTTRTADELWLQPLVGSPLLRSVIRWQELEDFCRILNHQTQQAVSHHADPNELVELRKKIELKFSQVEMAFESVLARADVLEEFISLVGVLRSAFIQYFSTVMHPLEPSRSTPRDLKSVHRDFHRLVHVTELLHSWLQKWTSNSPLWPYRIPAEIFNSLWSAKSWVFSLSSPTSRTVVNQQLVAKIITDKPTTGNGLMLQSVLLIRERTKRTTGTDHFADHIPTITIRQACEIENLWLTSVSQQSIAHTCLVQAIWINNWPPESHDYLGSIALVLDEMKDEMKDNCSSIYYFLPMQKFTLNYASFN</sequence>
<dbReference type="EMBL" id="JTDF01000177">
    <property type="protein sequence ID" value="KAF8572092.1"/>
    <property type="molecule type" value="Genomic_DNA"/>
</dbReference>
<proteinExistence type="predicted"/>
<keyword evidence="3" id="KW-1185">Reference proteome</keyword>
<evidence type="ECO:0000256" key="1">
    <source>
        <dbReference type="SAM" id="MobiDB-lite"/>
    </source>
</evidence>
<dbReference type="AlphaFoldDB" id="A0A8T0DY50"/>
<feature type="region of interest" description="Disordered" evidence="1">
    <location>
        <begin position="683"/>
        <end position="705"/>
    </location>
</feature>